<dbReference type="Proteomes" id="UP000191110">
    <property type="component" value="Unassembled WGS sequence"/>
</dbReference>
<dbReference type="Pfam" id="PF07238">
    <property type="entry name" value="PilZ"/>
    <property type="match status" value="1"/>
</dbReference>
<keyword evidence="4" id="KW-1185">Reference proteome</keyword>
<evidence type="ECO:0000256" key="1">
    <source>
        <dbReference type="SAM" id="MobiDB-lite"/>
    </source>
</evidence>
<evidence type="ECO:0000313" key="4">
    <source>
        <dbReference type="Proteomes" id="UP000191110"/>
    </source>
</evidence>
<name>A0A1T2L5N8_9GAMM</name>
<feature type="domain" description="PilZ" evidence="2">
    <location>
        <begin position="10"/>
        <end position="105"/>
    </location>
</feature>
<evidence type="ECO:0000259" key="2">
    <source>
        <dbReference type="Pfam" id="PF07238"/>
    </source>
</evidence>
<organism evidence="3 4">
    <name type="scientific">Solemya pervernicosa gill symbiont</name>
    <dbReference type="NCBI Taxonomy" id="642797"/>
    <lineage>
        <taxon>Bacteria</taxon>
        <taxon>Pseudomonadati</taxon>
        <taxon>Pseudomonadota</taxon>
        <taxon>Gammaproteobacteria</taxon>
        <taxon>sulfur-oxidizing symbionts</taxon>
    </lineage>
</organism>
<protein>
    <recommendedName>
        <fullName evidence="2">PilZ domain-containing protein</fullName>
    </recommendedName>
</protein>
<dbReference type="Gene3D" id="2.40.10.220">
    <property type="entry name" value="predicted glycosyltransferase like domains"/>
    <property type="match status" value="1"/>
</dbReference>
<dbReference type="EMBL" id="MPRL01000026">
    <property type="protein sequence ID" value="OOZ40391.1"/>
    <property type="molecule type" value="Genomic_DNA"/>
</dbReference>
<evidence type="ECO:0000313" key="3">
    <source>
        <dbReference type="EMBL" id="OOZ40391.1"/>
    </source>
</evidence>
<gene>
    <name evidence="3" type="ORF">BOW53_07935</name>
</gene>
<reference evidence="3 4" key="1">
    <citation type="submission" date="2016-11" db="EMBL/GenBank/DDBJ databases">
        <title>Mixed transmission modes and dynamic genome evolution in an obligate animal-bacterial symbiosis.</title>
        <authorList>
            <person name="Russell S.L."/>
            <person name="Corbett-Detig R.B."/>
            <person name="Cavanaugh C.M."/>
        </authorList>
    </citation>
    <scope>NUCLEOTIDE SEQUENCE [LARGE SCALE GENOMIC DNA]</scope>
    <source>
        <strain evidence="3">Sveles-Q1</strain>
    </source>
</reference>
<proteinExistence type="predicted"/>
<sequence length="119" mass="13220">MAMADENGAERRRDERHGRVDRVTLRPLESPEGAEIEVAQVSCMTVDISAGGFCLRSNEAVETDQQVEICAQVLGNPIKYYLKGTVLRCTAFEDGYALGIELEERPGADLRGWQALFEE</sequence>
<dbReference type="SUPFAM" id="SSF141371">
    <property type="entry name" value="PilZ domain-like"/>
    <property type="match status" value="1"/>
</dbReference>
<accession>A0A1T2L5N8</accession>
<dbReference type="InterPro" id="IPR009875">
    <property type="entry name" value="PilZ_domain"/>
</dbReference>
<feature type="compositionally biased region" description="Basic and acidic residues" evidence="1">
    <location>
        <begin position="8"/>
        <end position="24"/>
    </location>
</feature>
<comment type="caution">
    <text evidence="3">The sequence shown here is derived from an EMBL/GenBank/DDBJ whole genome shotgun (WGS) entry which is preliminary data.</text>
</comment>
<feature type="region of interest" description="Disordered" evidence="1">
    <location>
        <begin position="1"/>
        <end position="26"/>
    </location>
</feature>
<dbReference type="AlphaFoldDB" id="A0A1T2L5N8"/>
<dbReference type="GO" id="GO:0035438">
    <property type="term" value="F:cyclic-di-GMP binding"/>
    <property type="evidence" value="ECO:0007669"/>
    <property type="project" value="InterPro"/>
</dbReference>